<keyword evidence="4" id="KW-1185">Reference proteome</keyword>
<dbReference type="GO" id="GO:0003677">
    <property type="term" value="F:DNA binding"/>
    <property type="evidence" value="ECO:0007669"/>
    <property type="project" value="InterPro"/>
</dbReference>
<proteinExistence type="predicted"/>
<dbReference type="HOGENOM" id="CLU_908225_0_0_9"/>
<feature type="transmembrane region" description="Helical" evidence="1">
    <location>
        <begin position="254"/>
        <end position="273"/>
    </location>
</feature>
<keyword evidence="1" id="KW-0812">Transmembrane</keyword>
<keyword evidence="1" id="KW-1133">Transmembrane helix</keyword>
<protein>
    <recommendedName>
        <fullName evidence="2">Restriction endonuclease type IV Mrr domain-containing protein</fullName>
    </recommendedName>
</protein>
<evidence type="ECO:0000313" key="3">
    <source>
        <dbReference type="EMBL" id="SHD77309.1"/>
    </source>
</evidence>
<dbReference type="Gene3D" id="3.40.1350.10">
    <property type="match status" value="1"/>
</dbReference>
<feature type="domain" description="Restriction endonuclease type IV Mrr" evidence="2">
    <location>
        <begin position="149"/>
        <end position="212"/>
    </location>
</feature>
<dbReference type="Proteomes" id="UP000245423">
    <property type="component" value="Chromosome 1"/>
</dbReference>
<sequence length="306" mass="36518">MEGLLLNFKDYFRRIRRQIILNSYYTNRMKDGKSIHASLMDWIFVILAVALFFAITIYNSTKKIILSLVLTSILIGFFIITLILWKGRTRYRKIKDINEDIANKQIINEIAKYGNRDFLIYIKDLLEKYYNTNFFEYNSHINFIGQVNGEIYGVKCFKSSLENKVSLKDLEHYIEEMKNKKIEEGILVTNSSFTDEVKDETDYLLVDFVEIKKMLKETKEFPKKEEIEQLIIDKYRNRKGNIKERLSFYRKDKIYKFILLGIVLYLVSSFVSYPIYYKIMSFVSIAFGIIIGIYNLVHYIERNYIE</sequence>
<evidence type="ECO:0000256" key="1">
    <source>
        <dbReference type="SAM" id="Phobius"/>
    </source>
</evidence>
<gene>
    <name evidence="3" type="ORF">CUESP1_1950</name>
</gene>
<evidence type="ECO:0000313" key="4">
    <source>
        <dbReference type="Proteomes" id="UP000245423"/>
    </source>
</evidence>
<organism evidence="3 4">
    <name type="scientific">[Clostridium] ultunense Esp</name>
    <dbReference type="NCBI Taxonomy" id="1288971"/>
    <lineage>
        <taxon>Bacteria</taxon>
        <taxon>Bacillati</taxon>
        <taxon>Bacillota</taxon>
        <taxon>Tissierellia</taxon>
        <taxon>Tissierellales</taxon>
        <taxon>Tepidimicrobiaceae</taxon>
        <taxon>Schnuerera</taxon>
    </lineage>
</organism>
<accession>M1Z4R5</accession>
<dbReference type="InterPro" id="IPR011856">
    <property type="entry name" value="tRNA_endonuc-like_dom_sf"/>
</dbReference>
<dbReference type="GO" id="GO:0004519">
    <property type="term" value="F:endonuclease activity"/>
    <property type="evidence" value="ECO:0007669"/>
    <property type="project" value="InterPro"/>
</dbReference>
<dbReference type="InterPro" id="IPR007560">
    <property type="entry name" value="Restrct_endonuc_IV_Mrr"/>
</dbReference>
<dbReference type="AlphaFoldDB" id="M1Z4R5"/>
<evidence type="ECO:0000259" key="2">
    <source>
        <dbReference type="Pfam" id="PF04471"/>
    </source>
</evidence>
<dbReference type="GO" id="GO:0009307">
    <property type="term" value="P:DNA restriction-modification system"/>
    <property type="evidence" value="ECO:0007669"/>
    <property type="project" value="InterPro"/>
</dbReference>
<dbReference type="Pfam" id="PF04471">
    <property type="entry name" value="Mrr_cat"/>
    <property type="match status" value="1"/>
</dbReference>
<feature type="transmembrane region" description="Helical" evidence="1">
    <location>
        <begin position="64"/>
        <end position="85"/>
    </location>
</feature>
<feature type="transmembrane region" description="Helical" evidence="1">
    <location>
        <begin position="279"/>
        <end position="297"/>
    </location>
</feature>
<name>M1Z4R5_9FIRM</name>
<dbReference type="EMBL" id="LT669839">
    <property type="protein sequence ID" value="SHD77309.1"/>
    <property type="molecule type" value="Genomic_DNA"/>
</dbReference>
<dbReference type="OrthoDB" id="1706787at2"/>
<feature type="transmembrane region" description="Helical" evidence="1">
    <location>
        <begin position="39"/>
        <end position="58"/>
    </location>
</feature>
<reference evidence="3 4" key="1">
    <citation type="submission" date="2016-11" db="EMBL/GenBank/DDBJ databases">
        <authorList>
            <person name="Manzoor S."/>
        </authorList>
    </citation>
    <scope>NUCLEOTIDE SEQUENCE [LARGE SCALE GENOMIC DNA]</scope>
    <source>
        <strain evidence="3">Clostridium ultunense strain Esp</strain>
    </source>
</reference>
<keyword evidence="1" id="KW-0472">Membrane</keyword>